<evidence type="ECO:0000313" key="1">
    <source>
        <dbReference type="EMBL" id="CBX91632.1"/>
    </source>
</evidence>
<dbReference type="Proteomes" id="UP000002668">
    <property type="component" value="Genome"/>
</dbReference>
<dbReference type="InParanoid" id="E4ZK37"/>
<dbReference type="HOGENOM" id="CLU_3143356_0_0_1"/>
<dbReference type="EMBL" id="FP929072">
    <property type="protein sequence ID" value="CBX91632.1"/>
    <property type="molecule type" value="Genomic_DNA"/>
</dbReference>
<keyword evidence="2" id="KW-1185">Reference proteome</keyword>
<reference evidence="2" key="1">
    <citation type="journal article" date="2011" name="Nat. Commun.">
        <title>Effector diversification within compartments of the Leptosphaeria maculans genome affected by Repeat-Induced Point mutations.</title>
        <authorList>
            <person name="Rouxel T."/>
            <person name="Grandaubert J."/>
            <person name="Hane J.K."/>
            <person name="Hoede C."/>
            <person name="van de Wouw A.P."/>
            <person name="Couloux A."/>
            <person name="Dominguez V."/>
            <person name="Anthouard V."/>
            <person name="Bally P."/>
            <person name="Bourras S."/>
            <person name="Cozijnsen A.J."/>
            <person name="Ciuffetti L.M."/>
            <person name="Degrave A."/>
            <person name="Dilmaghani A."/>
            <person name="Duret L."/>
            <person name="Fudal I."/>
            <person name="Goodwin S.B."/>
            <person name="Gout L."/>
            <person name="Glaser N."/>
            <person name="Linglin J."/>
            <person name="Kema G.H.J."/>
            <person name="Lapalu N."/>
            <person name="Lawrence C.B."/>
            <person name="May K."/>
            <person name="Meyer M."/>
            <person name="Ollivier B."/>
            <person name="Poulain J."/>
            <person name="Schoch C.L."/>
            <person name="Simon A."/>
            <person name="Spatafora J.W."/>
            <person name="Stachowiak A."/>
            <person name="Turgeon B.G."/>
            <person name="Tyler B.M."/>
            <person name="Vincent D."/>
            <person name="Weissenbach J."/>
            <person name="Amselem J."/>
            <person name="Quesneville H."/>
            <person name="Oliver R.P."/>
            <person name="Wincker P."/>
            <person name="Balesdent M.-H."/>
            <person name="Howlett B.J."/>
        </authorList>
    </citation>
    <scope>NUCLEOTIDE SEQUENCE [LARGE SCALE GENOMIC DNA]</scope>
    <source>
        <strain evidence="2">JN3 / isolate v23.1.3 / race Av1-4-5-6-7-8</strain>
    </source>
</reference>
<evidence type="ECO:0000313" key="2">
    <source>
        <dbReference type="Proteomes" id="UP000002668"/>
    </source>
</evidence>
<protein>
    <submittedName>
        <fullName evidence="1">Predicted protein</fullName>
    </submittedName>
</protein>
<sequence length="49" mass="5035">MLAGLSCAIDVTRAKGSFTILGRKGLLGRAGAIGLGWPDPVLPVYTLAH</sequence>
<organism evidence="2">
    <name type="scientific">Leptosphaeria maculans (strain JN3 / isolate v23.1.3 / race Av1-4-5-6-7-8)</name>
    <name type="common">Blackleg fungus</name>
    <name type="synonym">Phoma lingam</name>
    <dbReference type="NCBI Taxonomy" id="985895"/>
    <lineage>
        <taxon>Eukaryota</taxon>
        <taxon>Fungi</taxon>
        <taxon>Dikarya</taxon>
        <taxon>Ascomycota</taxon>
        <taxon>Pezizomycotina</taxon>
        <taxon>Dothideomycetes</taxon>
        <taxon>Pleosporomycetidae</taxon>
        <taxon>Pleosporales</taxon>
        <taxon>Pleosporineae</taxon>
        <taxon>Leptosphaeriaceae</taxon>
        <taxon>Plenodomus</taxon>
        <taxon>Plenodomus lingam/Leptosphaeria maculans species complex</taxon>
    </lineage>
</organism>
<dbReference type="VEuPathDB" id="FungiDB:LEMA_P071400.1"/>
<accession>E4ZK37</accession>
<name>E4ZK37_LEPMJ</name>
<proteinExistence type="predicted"/>
<dbReference type="AlphaFoldDB" id="E4ZK37"/>
<gene>
    <name evidence="1" type="ORF">LEMA_P071400.1</name>
</gene>